<proteinExistence type="predicted"/>
<name>A0A665VIX7_ECHNA</name>
<dbReference type="OMA" id="CISCENA"/>
<dbReference type="AlphaFoldDB" id="A0A665VIX7"/>
<reference evidence="1" key="2">
    <citation type="submission" date="2025-08" db="UniProtKB">
        <authorList>
            <consortium name="Ensembl"/>
        </authorList>
    </citation>
    <scope>IDENTIFICATION</scope>
</reference>
<organism evidence="1 2">
    <name type="scientific">Echeneis naucrates</name>
    <name type="common">Live sharksucker</name>
    <dbReference type="NCBI Taxonomy" id="173247"/>
    <lineage>
        <taxon>Eukaryota</taxon>
        <taxon>Metazoa</taxon>
        <taxon>Chordata</taxon>
        <taxon>Craniata</taxon>
        <taxon>Vertebrata</taxon>
        <taxon>Euteleostomi</taxon>
        <taxon>Actinopterygii</taxon>
        <taxon>Neopterygii</taxon>
        <taxon>Teleostei</taxon>
        <taxon>Neoteleostei</taxon>
        <taxon>Acanthomorphata</taxon>
        <taxon>Carangaria</taxon>
        <taxon>Carangiformes</taxon>
        <taxon>Echeneidae</taxon>
        <taxon>Echeneis</taxon>
    </lineage>
</organism>
<evidence type="ECO:0000313" key="2">
    <source>
        <dbReference type="Proteomes" id="UP000472264"/>
    </source>
</evidence>
<reference evidence="1" key="1">
    <citation type="submission" date="2021-04" db="EMBL/GenBank/DDBJ databases">
        <authorList>
            <consortium name="Wellcome Sanger Institute Data Sharing"/>
        </authorList>
    </citation>
    <scope>NUCLEOTIDE SEQUENCE [LARGE SCALE GENOMIC DNA]</scope>
</reference>
<evidence type="ECO:0000313" key="1">
    <source>
        <dbReference type="Ensembl" id="ENSENLP00000031217.1"/>
    </source>
</evidence>
<accession>A0A665VIX7</accession>
<dbReference type="Proteomes" id="UP000472264">
    <property type="component" value="Chromosome 10"/>
</dbReference>
<sequence length="159" mass="18317">MTYLEVIFSPCINLNQQDLNKFFNNLSLPKLREENKGKLYSCISEEEFYNTIKSLSTSKAHGNDGFEAEFLNVSSKEIILMLLCLYYQAVEEKIMPPTMRLAIISLLPKPGKDHLEVKNYRPISLLNNDYKILQKSIPLNKFTHIYDLGPALLSKDQKV</sequence>
<dbReference type="Ensembl" id="ENSENLT00000032121.1">
    <property type="protein sequence ID" value="ENSENLP00000031217.1"/>
    <property type="gene ID" value="ENSENLG00000013816.1"/>
</dbReference>
<dbReference type="PANTHER" id="PTHR31635:SF196">
    <property type="entry name" value="REVERSE TRANSCRIPTASE DOMAIN-CONTAINING PROTEIN-RELATED"/>
    <property type="match status" value="1"/>
</dbReference>
<keyword evidence="2" id="KW-1185">Reference proteome</keyword>
<dbReference type="PANTHER" id="PTHR31635">
    <property type="entry name" value="REVERSE TRANSCRIPTASE DOMAIN-CONTAINING PROTEIN-RELATED"/>
    <property type="match status" value="1"/>
</dbReference>
<dbReference type="InParanoid" id="A0A665VIX7"/>
<protein>
    <submittedName>
        <fullName evidence="1">Uncharacterized protein</fullName>
    </submittedName>
</protein>
<reference evidence="1" key="3">
    <citation type="submission" date="2025-09" db="UniProtKB">
        <authorList>
            <consortium name="Ensembl"/>
        </authorList>
    </citation>
    <scope>IDENTIFICATION</scope>
</reference>